<comment type="caution">
    <text evidence="1">The sequence shown here is derived from an EMBL/GenBank/DDBJ whole genome shotgun (WGS) entry which is preliminary data.</text>
</comment>
<accession>A0A1B9XYX7</accession>
<dbReference type="EMBL" id="MAKX01000002">
    <property type="protein sequence ID" value="OCK42753.1"/>
    <property type="molecule type" value="Genomic_DNA"/>
</dbReference>
<sequence length="67" mass="7185">MLKKIANLGKTLEKTEQKVINGGFSNNFVAKCCHTVFGCTFSSTNAATNILQKQGYFCIAIPALGSL</sequence>
<reference evidence="1 2" key="1">
    <citation type="submission" date="2016-06" db="EMBL/GenBank/DDBJ databases">
        <title>Draft Genome Sequence of Tenacibaculum soleae UCD-KL19.</title>
        <authorList>
            <person name="Eisen J.A."/>
            <person name="Coil D.A."/>
            <person name="Lujan K.M."/>
        </authorList>
    </citation>
    <scope>NUCLEOTIDE SEQUENCE [LARGE SCALE GENOMIC DNA]</scope>
    <source>
        <strain evidence="1 2">UCD-KL19</strain>
    </source>
</reference>
<keyword evidence="2" id="KW-1185">Reference proteome</keyword>
<gene>
    <name evidence="1" type="ORF">BA195_07525</name>
</gene>
<dbReference type="Proteomes" id="UP000093186">
    <property type="component" value="Unassembled WGS sequence"/>
</dbReference>
<protein>
    <submittedName>
        <fullName evidence="1">Uncharacterized protein</fullName>
    </submittedName>
</protein>
<proteinExistence type="predicted"/>
<dbReference type="AlphaFoldDB" id="A0A1B9XYX7"/>
<evidence type="ECO:0000313" key="1">
    <source>
        <dbReference type="EMBL" id="OCK42753.1"/>
    </source>
</evidence>
<name>A0A1B9XYX7_9FLAO</name>
<organism evidence="1 2">
    <name type="scientific">Tenacibaculum soleae</name>
    <dbReference type="NCBI Taxonomy" id="447689"/>
    <lineage>
        <taxon>Bacteria</taxon>
        <taxon>Pseudomonadati</taxon>
        <taxon>Bacteroidota</taxon>
        <taxon>Flavobacteriia</taxon>
        <taxon>Flavobacteriales</taxon>
        <taxon>Flavobacteriaceae</taxon>
        <taxon>Tenacibaculum</taxon>
    </lineage>
</organism>
<dbReference type="RefSeq" id="WP_068704092.1">
    <property type="nucleotide sequence ID" value="NZ_OZ208520.1"/>
</dbReference>
<evidence type="ECO:0000313" key="2">
    <source>
        <dbReference type="Proteomes" id="UP000093186"/>
    </source>
</evidence>